<accession>C7M2B2</accession>
<dbReference type="HOGENOM" id="CLU_820460_0_0_11"/>
<dbReference type="AlphaFoldDB" id="C7M2B2"/>
<organism evidence="1 2">
    <name type="scientific">Acidimicrobium ferrooxidans (strain DSM 10331 / JCM 15462 / NBRC 103882 / ICP)</name>
    <dbReference type="NCBI Taxonomy" id="525909"/>
    <lineage>
        <taxon>Bacteria</taxon>
        <taxon>Bacillati</taxon>
        <taxon>Actinomycetota</taxon>
        <taxon>Acidimicrobiia</taxon>
        <taxon>Acidimicrobiales</taxon>
        <taxon>Acidimicrobiaceae</taxon>
        <taxon>Acidimicrobium</taxon>
    </lineage>
</organism>
<dbReference type="STRING" id="525909.Afer_1999"/>
<dbReference type="EMBL" id="CP001631">
    <property type="protein sequence ID" value="ACU54901.1"/>
    <property type="molecule type" value="Genomic_DNA"/>
</dbReference>
<dbReference type="KEGG" id="afo:Afer_1999"/>
<gene>
    <name evidence="1" type="ordered locus">Afer_1999</name>
</gene>
<dbReference type="Proteomes" id="UP000000771">
    <property type="component" value="Chromosome"/>
</dbReference>
<keyword evidence="2" id="KW-1185">Reference proteome</keyword>
<protein>
    <submittedName>
        <fullName evidence="1">Uncharacterized protein</fullName>
    </submittedName>
</protein>
<reference evidence="1 2" key="1">
    <citation type="journal article" date="2009" name="Stand. Genomic Sci.">
        <title>Complete genome sequence of Acidimicrobium ferrooxidans type strain (ICP).</title>
        <authorList>
            <person name="Clum A."/>
            <person name="Nolan M."/>
            <person name="Lang E."/>
            <person name="Glavina Del Rio T."/>
            <person name="Tice H."/>
            <person name="Copeland A."/>
            <person name="Cheng J.F."/>
            <person name="Lucas S."/>
            <person name="Chen F."/>
            <person name="Bruce D."/>
            <person name="Goodwin L."/>
            <person name="Pitluck S."/>
            <person name="Ivanova N."/>
            <person name="Mavrommatis K."/>
            <person name="Mikhailova N."/>
            <person name="Pati A."/>
            <person name="Chen A."/>
            <person name="Palaniappan K."/>
            <person name="Goker M."/>
            <person name="Spring S."/>
            <person name="Land M."/>
            <person name="Hauser L."/>
            <person name="Chang Y.J."/>
            <person name="Jeffries C.C."/>
            <person name="Chain P."/>
            <person name="Bristow J."/>
            <person name="Eisen J.A."/>
            <person name="Markowitz V."/>
            <person name="Hugenholtz P."/>
            <person name="Kyrpides N.C."/>
            <person name="Klenk H.P."/>
            <person name="Lapidus A."/>
        </authorList>
    </citation>
    <scope>NUCLEOTIDE SEQUENCE [LARGE SCALE GENOMIC DNA]</scope>
    <source>
        <strain evidence="2">DSM 10331 / JCM 15462 / NBRC 103882 / ICP</strain>
    </source>
</reference>
<evidence type="ECO:0000313" key="2">
    <source>
        <dbReference type="Proteomes" id="UP000000771"/>
    </source>
</evidence>
<name>C7M2B2_ACIFD</name>
<evidence type="ECO:0000313" key="1">
    <source>
        <dbReference type="EMBL" id="ACU54901.1"/>
    </source>
</evidence>
<sequence>MLMARQLTAPARWVSPNGDWDWIAGRLGPFGGGSITSVVPAGFGAYARILHPVEEPEADGRLVRWSDVARWAGTTLRPDAQFHSIAFPRVRPEAPAPWRSQGPARGRLARPDADALARLLREHTSTPEDCCFGLWDGYGFGGMLLAAPGAVPEPLPDPIPAAVREGPRLHLPERDYLCYVGPVEAISATRGLGRYQTANLAWPRDRAWFVASEIDLPWTYVAGSAALIDALLAEVHLEALPAVPTDPVVRVEPWVVDLVGRAAVELKEAGHVAIETTMGTVEAWLEHSRRGRSAAIRIESVCDDGTHGSHWMALREHQDPDVIRSVLEDAVVGLVEGS</sequence>
<dbReference type="eggNOG" id="COG3170">
    <property type="taxonomic scope" value="Bacteria"/>
</dbReference>
<proteinExistence type="predicted"/>